<proteinExistence type="predicted"/>
<accession>A0A1G1V436</accession>
<dbReference type="GO" id="GO:0016757">
    <property type="term" value="F:glycosyltransferase activity"/>
    <property type="evidence" value="ECO:0007669"/>
    <property type="project" value="InterPro"/>
</dbReference>
<evidence type="ECO:0000313" key="3">
    <source>
        <dbReference type="EMBL" id="OGY10117.1"/>
    </source>
</evidence>
<evidence type="ECO:0000259" key="2">
    <source>
        <dbReference type="Pfam" id="PF00534"/>
    </source>
</evidence>
<sequence>MKVALVHDSIGEFGGAERVLLALSEVWPDAPIYTAFARGGETLKRLTGKRIITSWAQKIPFFATKLHSPLRFLAPFIWGSFDFSKYDLVMSSASWYINKGYGTKNEKRKTKNENRPIEICYCHTPPRWLYGYDIPLGKNRGFLVNSYVSIVAHIMRMYDFERAQKVNYFIANSENVKARIEKFYRREAEVIYPPIEIKALNVGTLGQKRKTLNELNYYLIISRITGGKGIEMAVEVANRLKIPLKIAGASSGYSGTSEWIKENAGPTVQVLGFVDDQEQARLYAGAKAFLALQRDEDFGMTPVEAMGYGTPVIAYNGGGYPESVVDGKTGVLFDDYSVKGLVGAIGKFEGLKIKPEDCRKQAQKFSKERFVREIRTFVGERVLKL</sequence>
<dbReference type="Proteomes" id="UP000178319">
    <property type="component" value="Unassembled WGS sequence"/>
</dbReference>
<evidence type="ECO:0000256" key="1">
    <source>
        <dbReference type="ARBA" id="ARBA00022679"/>
    </source>
</evidence>
<dbReference type="SUPFAM" id="SSF53756">
    <property type="entry name" value="UDP-Glycosyltransferase/glycogen phosphorylase"/>
    <property type="match status" value="1"/>
</dbReference>
<dbReference type="AlphaFoldDB" id="A0A1G1V436"/>
<name>A0A1G1V436_9BACT</name>
<evidence type="ECO:0000313" key="4">
    <source>
        <dbReference type="Proteomes" id="UP000178319"/>
    </source>
</evidence>
<dbReference type="PANTHER" id="PTHR46401">
    <property type="entry name" value="GLYCOSYLTRANSFERASE WBBK-RELATED"/>
    <property type="match status" value="1"/>
</dbReference>
<dbReference type="InterPro" id="IPR001296">
    <property type="entry name" value="Glyco_trans_1"/>
</dbReference>
<dbReference type="PANTHER" id="PTHR46401:SF2">
    <property type="entry name" value="GLYCOSYLTRANSFERASE WBBK-RELATED"/>
    <property type="match status" value="1"/>
</dbReference>
<gene>
    <name evidence="3" type="ORF">A3D26_00830</name>
</gene>
<dbReference type="STRING" id="1797516.A3D26_00830"/>
<feature type="domain" description="Glycosyl transferase family 1" evidence="2">
    <location>
        <begin position="213"/>
        <end position="364"/>
    </location>
</feature>
<dbReference type="EMBL" id="MHBZ01000040">
    <property type="protein sequence ID" value="OGY10117.1"/>
    <property type="molecule type" value="Genomic_DNA"/>
</dbReference>
<keyword evidence="1" id="KW-0808">Transferase</keyword>
<dbReference type="Pfam" id="PF00534">
    <property type="entry name" value="Glycos_transf_1"/>
    <property type="match status" value="1"/>
</dbReference>
<dbReference type="Gene3D" id="3.40.50.2000">
    <property type="entry name" value="Glycogen Phosphorylase B"/>
    <property type="match status" value="1"/>
</dbReference>
<protein>
    <recommendedName>
        <fullName evidence="2">Glycosyl transferase family 1 domain-containing protein</fullName>
    </recommendedName>
</protein>
<organism evidence="3 4">
    <name type="scientific">Candidatus Blackburnbacteria bacterium RIFCSPHIGHO2_02_FULL_44_20</name>
    <dbReference type="NCBI Taxonomy" id="1797516"/>
    <lineage>
        <taxon>Bacteria</taxon>
        <taxon>Candidatus Blackburniibacteriota</taxon>
    </lineage>
</organism>
<reference evidence="3 4" key="1">
    <citation type="journal article" date="2016" name="Nat. Commun.">
        <title>Thousands of microbial genomes shed light on interconnected biogeochemical processes in an aquifer system.</title>
        <authorList>
            <person name="Anantharaman K."/>
            <person name="Brown C.T."/>
            <person name="Hug L.A."/>
            <person name="Sharon I."/>
            <person name="Castelle C.J."/>
            <person name="Probst A.J."/>
            <person name="Thomas B.C."/>
            <person name="Singh A."/>
            <person name="Wilkins M.J."/>
            <person name="Karaoz U."/>
            <person name="Brodie E.L."/>
            <person name="Williams K.H."/>
            <person name="Hubbard S.S."/>
            <person name="Banfield J.F."/>
        </authorList>
    </citation>
    <scope>NUCLEOTIDE SEQUENCE [LARGE SCALE GENOMIC DNA]</scope>
</reference>
<comment type="caution">
    <text evidence="3">The sequence shown here is derived from an EMBL/GenBank/DDBJ whole genome shotgun (WGS) entry which is preliminary data.</text>
</comment>